<dbReference type="Gene3D" id="3.50.50.60">
    <property type="entry name" value="FAD/NAD(P)-binding domain"/>
    <property type="match status" value="1"/>
</dbReference>
<dbReference type="Gene3D" id="3.30.9.10">
    <property type="entry name" value="D-Amino Acid Oxidase, subunit A, domain 2"/>
    <property type="match status" value="1"/>
</dbReference>
<protein>
    <recommendedName>
        <fullName evidence="3 7">Glycerol-3-phosphate dehydrogenase</fullName>
        <ecNumber evidence="3 7">1.1.5.3</ecNumber>
    </recommendedName>
</protein>
<keyword evidence="6 7" id="KW-0560">Oxidoreductase</keyword>
<comment type="cofactor">
    <cofactor evidence="1 7">
        <name>FAD</name>
        <dbReference type="ChEBI" id="CHEBI:57692"/>
    </cofactor>
</comment>
<evidence type="ECO:0000313" key="11">
    <source>
        <dbReference type="Proteomes" id="UP001516464"/>
    </source>
</evidence>
<feature type="domain" description="FAD dependent oxidoreductase" evidence="8">
    <location>
        <begin position="60"/>
        <end position="421"/>
    </location>
</feature>
<evidence type="ECO:0000313" key="10">
    <source>
        <dbReference type="EMBL" id="KAF7683084.1"/>
    </source>
</evidence>
<evidence type="ECO:0000256" key="4">
    <source>
        <dbReference type="ARBA" id="ARBA00022630"/>
    </source>
</evidence>
<dbReference type="SUPFAM" id="SSF51905">
    <property type="entry name" value="FAD/NAD(P)-binding domain"/>
    <property type="match status" value="1"/>
</dbReference>
<gene>
    <name evidence="10" type="ORF">TCON_1706</name>
</gene>
<dbReference type="PROSITE" id="PS51257">
    <property type="entry name" value="PROKAR_LIPOPROTEIN"/>
    <property type="match status" value="1"/>
</dbReference>
<dbReference type="InterPro" id="IPR000447">
    <property type="entry name" value="G3P_DH_FAD-dep"/>
</dbReference>
<keyword evidence="5" id="KW-0274">FAD</keyword>
<dbReference type="PROSITE" id="PS00977">
    <property type="entry name" value="FAD_G3PDH_1"/>
    <property type="match status" value="1"/>
</dbReference>
<dbReference type="EMBL" id="SBIQ01000132">
    <property type="protein sequence ID" value="KAF7683084.1"/>
    <property type="molecule type" value="Genomic_DNA"/>
</dbReference>
<dbReference type="InterPro" id="IPR038299">
    <property type="entry name" value="DAO_C_sf"/>
</dbReference>
<dbReference type="EC" id="1.1.5.3" evidence="3 7"/>
<dbReference type="InterPro" id="IPR031656">
    <property type="entry name" value="DAO_C"/>
</dbReference>
<evidence type="ECO:0000256" key="2">
    <source>
        <dbReference type="ARBA" id="ARBA00007330"/>
    </source>
</evidence>
<dbReference type="PRINTS" id="PR01001">
    <property type="entry name" value="FADG3PDH"/>
</dbReference>
<evidence type="ECO:0000259" key="8">
    <source>
        <dbReference type="Pfam" id="PF01266"/>
    </source>
</evidence>
<dbReference type="PANTHER" id="PTHR11985">
    <property type="entry name" value="GLYCEROL-3-PHOSPHATE DEHYDROGENASE"/>
    <property type="match status" value="1"/>
</dbReference>
<name>A0ABQ7HY25_9MICR</name>
<dbReference type="SUPFAM" id="SSF54373">
    <property type="entry name" value="FAD-linked reductases, C-terminal domain"/>
    <property type="match status" value="1"/>
</dbReference>
<keyword evidence="11" id="KW-1185">Reference proteome</keyword>
<keyword evidence="4 7" id="KW-0285">Flavoprotein</keyword>
<evidence type="ECO:0000256" key="7">
    <source>
        <dbReference type="RuleBase" id="RU361217"/>
    </source>
</evidence>
<comment type="catalytic activity">
    <reaction evidence="7">
        <text>a quinone + sn-glycerol 3-phosphate = dihydroxyacetone phosphate + a quinol</text>
        <dbReference type="Rhea" id="RHEA:18977"/>
        <dbReference type="ChEBI" id="CHEBI:24646"/>
        <dbReference type="ChEBI" id="CHEBI:57597"/>
        <dbReference type="ChEBI" id="CHEBI:57642"/>
        <dbReference type="ChEBI" id="CHEBI:132124"/>
        <dbReference type="EC" id="1.1.5.3"/>
    </reaction>
</comment>
<evidence type="ECO:0000256" key="3">
    <source>
        <dbReference type="ARBA" id="ARBA00013029"/>
    </source>
</evidence>
<dbReference type="Gene3D" id="1.10.8.870">
    <property type="entry name" value="Alpha-glycerophosphate oxidase, cap domain"/>
    <property type="match status" value="1"/>
</dbReference>
<dbReference type="Proteomes" id="UP001516464">
    <property type="component" value="Unassembled WGS sequence"/>
</dbReference>
<evidence type="ECO:0000256" key="5">
    <source>
        <dbReference type="ARBA" id="ARBA00022827"/>
    </source>
</evidence>
<dbReference type="InterPro" id="IPR036188">
    <property type="entry name" value="FAD/NAD-bd_sf"/>
</dbReference>
<dbReference type="Pfam" id="PF16901">
    <property type="entry name" value="DAO_C"/>
    <property type="match status" value="1"/>
</dbReference>
<evidence type="ECO:0000259" key="9">
    <source>
        <dbReference type="Pfam" id="PF16901"/>
    </source>
</evidence>
<accession>A0ABQ7HY25</accession>
<dbReference type="InterPro" id="IPR006076">
    <property type="entry name" value="FAD-dep_OxRdtase"/>
</dbReference>
<comment type="similarity">
    <text evidence="2 7">Belongs to the FAD-dependent glycerol-3-phosphate dehydrogenase family.</text>
</comment>
<reference evidence="10 11" key="1">
    <citation type="submission" date="2019-01" db="EMBL/GenBank/DDBJ databases">
        <title>Genomes sequencing and comparative genomics of infectious freshwater microsporidia, Cucumispora dikerogammari and Thelohania contejeani.</title>
        <authorList>
            <person name="Cormier A."/>
            <person name="Giraud I."/>
            <person name="Wattier R."/>
            <person name="Teixeira M."/>
            <person name="Grandjean F."/>
            <person name="Rigaud T."/>
            <person name="Cordaux R."/>
        </authorList>
    </citation>
    <scope>NUCLEOTIDE SEQUENCE [LARGE SCALE GENOMIC DNA]</scope>
    <source>
        <strain evidence="10">T1</strain>
        <tissue evidence="10">Spores</tissue>
    </source>
</reference>
<proteinExistence type="inferred from homology"/>
<sequence>MKSYVFWIPVSTITGYACYRLYKYHRGWMASLPFQSAPPLEWQPKSRNEIIGNLKNKEYDLLIIGGGATGAGCALDAVTRGLKVALVEAQDFASETSSKSTKLLHGGIRYLEKAVNNLDYTQYHMVVEALHERKRVMDMVPYLCQRLPIMLPVYKTLQIPYFWFGLKLYDWFSGTKSVGNSFFIGPEKVKEKFPLLNCNDLKGAIVYFDAIHNDSRTNTMVAMTAAYYGADILNYAEVQGLTEDDGRVNGAKVKDIITHEDFLIKAKGVINATGPFVDSINKMASEDKKSVIPSSGIHLVLPEEYSPTGMGLVNANTKSGSVIFFIPWHGKSIVGSTDMPCKIKRNPEATNKEINFLIKEINGMLSLPKLLTKRDILSSWSGIRPLMVDPTKDTTQDIARTHVIHEYKPGLLTISGGKWTTFRKMAQETVDQAINLFKLTPQRICITNHIKLLGAHNYEVNLFSKLQNQLGIPIGVAKHLSNNYGDRAYKFYFKDGCINKLSPKYEYLEKEVEYCVKNEMAVTINDIICRRMRLGFIDVDEASKVVSKVGSIMKPLMGWSNKEMKRNIKMAKEYLSTLGINKDI</sequence>
<evidence type="ECO:0000256" key="1">
    <source>
        <dbReference type="ARBA" id="ARBA00001974"/>
    </source>
</evidence>
<feature type="domain" description="Alpha-glycerophosphate oxidase C-terminal" evidence="9">
    <location>
        <begin position="445"/>
        <end position="563"/>
    </location>
</feature>
<dbReference type="PANTHER" id="PTHR11985:SF15">
    <property type="entry name" value="GLYCEROL-3-PHOSPHATE DEHYDROGENASE, MITOCHONDRIAL"/>
    <property type="match status" value="1"/>
</dbReference>
<comment type="caution">
    <text evidence="10">The sequence shown here is derived from an EMBL/GenBank/DDBJ whole genome shotgun (WGS) entry which is preliminary data.</text>
</comment>
<dbReference type="Pfam" id="PF01266">
    <property type="entry name" value="DAO"/>
    <property type="match status" value="1"/>
</dbReference>
<evidence type="ECO:0000256" key="6">
    <source>
        <dbReference type="ARBA" id="ARBA00023002"/>
    </source>
</evidence>
<organism evidence="10 11">
    <name type="scientific">Astathelohania contejeani</name>
    <dbReference type="NCBI Taxonomy" id="164912"/>
    <lineage>
        <taxon>Eukaryota</taxon>
        <taxon>Fungi</taxon>
        <taxon>Fungi incertae sedis</taxon>
        <taxon>Microsporidia</taxon>
        <taxon>Astathelohaniidae</taxon>
        <taxon>Astathelohania</taxon>
    </lineage>
</organism>